<evidence type="ECO:0000313" key="3">
    <source>
        <dbReference type="Proteomes" id="UP000192900"/>
    </source>
</evidence>
<dbReference type="OrthoDB" id="6630280at2"/>
<feature type="transmembrane region" description="Helical" evidence="1">
    <location>
        <begin position="136"/>
        <end position="157"/>
    </location>
</feature>
<gene>
    <name evidence="2" type="ORF">B1H58_04745</name>
</gene>
<feature type="transmembrane region" description="Helical" evidence="1">
    <location>
        <begin position="177"/>
        <end position="199"/>
    </location>
</feature>
<feature type="transmembrane region" description="Helical" evidence="1">
    <location>
        <begin position="211"/>
        <end position="229"/>
    </location>
</feature>
<feature type="transmembrane region" description="Helical" evidence="1">
    <location>
        <begin position="78"/>
        <end position="97"/>
    </location>
</feature>
<dbReference type="Proteomes" id="UP000192900">
    <property type="component" value="Chromosome"/>
</dbReference>
<evidence type="ECO:0000313" key="2">
    <source>
        <dbReference type="EMBL" id="ARJ41383.1"/>
    </source>
</evidence>
<name>A0A1W6B2U8_9GAMM</name>
<keyword evidence="1" id="KW-1133">Transmembrane helix</keyword>
<feature type="transmembrane region" description="Helical" evidence="1">
    <location>
        <begin position="103"/>
        <end position="124"/>
    </location>
</feature>
<dbReference type="KEGG" id="palh:B1H58_04745"/>
<protein>
    <submittedName>
        <fullName evidence="2">Uncharacterized protein</fullName>
    </submittedName>
</protein>
<dbReference type="AlphaFoldDB" id="A0A1W6B2U8"/>
<feature type="transmembrane region" description="Helical" evidence="1">
    <location>
        <begin position="9"/>
        <end position="25"/>
    </location>
</feature>
<sequence length="315" mass="36928">MLFDKIKTYFLYITLSLFLITNIFLVGHEFIFKKIFVLLFLFLTVVVCFYKKDEFRRIIYYFVYFNNDKLVKKISGGLSLLAWLFFLSSLFLLNIGLVWLARWFILAFIIFVVISGVFTFYDLERGNSIIFSKLKIVFVSGVSLLYFITSTYAASYFMQMSNMDISDSPLLEFGWKFAFFAIYFFMFLQPVSYGIFLLVSNKLEGHQLMTIFGVIMLTSLLLFAVPRWAENFVVVVLDWATSSEWRTSATCGSLNISDSTEHYFGFNTDKYTVYFSNRDGKWGFEEINCIKDDKNQDSLKRVSVSQSNMPKWFKE</sequence>
<feature type="transmembrane region" description="Helical" evidence="1">
    <location>
        <begin position="31"/>
        <end position="50"/>
    </location>
</feature>
<dbReference type="EMBL" id="CP019706">
    <property type="protein sequence ID" value="ARJ41383.1"/>
    <property type="molecule type" value="Genomic_DNA"/>
</dbReference>
<reference evidence="2 3" key="1">
    <citation type="submission" date="2017-02" db="EMBL/GenBank/DDBJ databases">
        <title>Complete genome sequence of the drought resistance-promoting endophyte Pantoea alhagi LTYR-11Z.</title>
        <authorList>
            <person name="Zhang L."/>
        </authorList>
    </citation>
    <scope>NUCLEOTIDE SEQUENCE [LARGE SCALE GENOMIC DNA]</scope>
    <source>
        <strain evidence="2 3">LTYR-11Z</strain>
    </source>
</reference>
<dbReference type="RefSeq" id="WP_085068217.1">
    <property type="nucleotide sequence ID" value="NZ_CP019706.1"/>
</dbReference>
<evidence type="ECO:0000256" key="1">
    <source>
        <dbReference type="SAM" id="Phobius"/>
    </source>
</evidence>
<organism evidence="2 3">
    <name type="scientific">Pantoea alhagi</name>
    <dbReference type="NCBI Taxonomy" id="1891675"/>
    <lineage>
        <taxon>Bacteria</taxon>
        <taxon>Pseudomonadati</taxon>
        <taxon>Pseudomonadota</taxon>
        <taxon>Gammaproteobacteria</taxon>
        <taxon>Enterobacterales</taxon>
        <taxon>Erwiniaceae</taxon>
        <taxon>Pantoea</taxon>
    </lineage>
</organism>
<accession>A0A1W6B2U8</accession>
<dbReference type="STRING" id="1891675.B1H58_04745"/>
<keyword evidence="3" id="KW-1185">Reference proteome</keyword>
<keyword evidence="1" id="KW-0812">Transmembrane</keyword>
<proteinExistence type="predicted"/>
<keyword evidence="1" id="KW-0472">Membrane</keyword>